<organism evidence="2 3">
    <name type="scientific">Novosphingobium chloroacetimidivorans</name>
    <dbReference type="NCBI Taxonomy" id="1428314"/>
    <lineage>
        <taxon>Bacteria</taxon>
        <taxon>Pseudomonadati</taxon>
        <taxon>Pseudomonadota</taxon>
        <taxon>Alphaproteobacteria</taxon>
        <taxon>Sphingomonadales</taxon>
        <taxon>Sphingomonadaceae</taxon>
        <taxon>Novosphingobium</taxon>
    </lineage>
</organism>
<dbReference type="EMBL" id="JACHLR010000011">
    <property type="protein sequence ID" value="MBB4859432.1"/>
    <property type="molecule type" value="Genomic_DNA"/>
</dbReference>
<protein>
    <submittedName>
        <fullName evidence="2">Uncharacterized protein (DUF983 family)</fullName>
    </submittedName>
</protein>
<keyword evidence="1" id="KW-0472">Membrane</keyword>
<dbReference type="Pfam" id="PF06170">
    <property type="entry name" value="DUF983"/>
    <property type="match status" value="1"/>
</dbReference>
<dbReference type="AlphaFoldDB" id="A0A7W7NXS4"/>
<feature type="transmembrane region" description="Helical" evidence="1">
    <location>
        <begin position="91"/>
        <end position="110"/>
    </location>
</feature>
<evidence type="ECO:0000256" key="1">
    <source>
        <dbReference type="SAM" id="Phobius"/>
    </source>
</evidence>
<dbReference type="RefSeq" id="WP_184246305.1">
    <property type="nucleotide sequence ID" value="NZ_JACHLR010000011.1"/>
</dbReference>
<keyword evidence="1" id="KW-1133">Transmembrane helix</keyword>
<keyword evidence="3" id="KW-1185">Reference proteome</keyword>
<gene>
    <name evidence="2" type="ORF">HNO88_002761</name>
</gene>
<dbReference type="Proteomes" id="UP000555448">
    <property type="component" value="Unassembled WGS sequence"/>
</dbReference>
<comment type="caution">
    <text evidence="2">The sequence shown here is derived from an EMBL/GenBank/DDBJ whole genome shotgun (WGS) entry which is preliminary data.</text>
</comment>
<proteinExistence type="predicted"/>
<evidence type="ECO:0000313" key="3">
    <source>
        <dbReference type="Proteomes" id="UP000555448"/>
    </source>
</evidence>
<dbReference type="InterPro" id="IPR009325">
    <property type="entry name" value="DUF983"/>
</dbReference>
<sequence length="146" mass="15534">MTIAAAAPPGIALPVSFWQAAQRGAMCRCPRCGQARLFARWLKPAANCPTCRQDWSHQRADDFPAYLAILVTGHVLAPIMIALALDTELSPAAILALLLPSSVAMMLGLLQPAKGAVIAAQWWHGLHGFTKERAGGEVAEQAVSKP</sequence>
<feature type="transmembrane region" description="Helical" evidence="1">
    <location>
        <begin position="65"/>
        <end position="85"/>
    </location>
</feature>
<evidence type="ECO:0000313" key="2">
    <source>
        <dbReference type="EMBL" id="MBB4859432.1"/>
    </source>
</evidence>
<name>A0A7W7NXS4_9SPHN</name>
<keyword evidence="1" id="KW-0812">Transmembrane</keyword>
<accession>A0A7W7NXS4</accession>
<reference evidence="2 3" key="1">
    <citation type="submission" date="2020-08" db="EMBL/GenBank/DDBJ databases">
        <title>Functional genomics of gut bacteria from endangered species of beetles.</title>
        <authorList>
            <person name="Carlos-Shanley C."/>
        </authorList>
    </citation>
    <scope>NUCLEOTIDE SEQUENCE [LARGE SCALE GENOMIC DNA]</scope>
    <source>
        <strain evidence="2 3">S00245</strain>
    </source>
</reference>